<feature type="compositionally biased region" description="Pro residues" evidence="16">
    <location>
        <begin position="210"/>
        <end position="222"/>
    </location>
</feature>
<organism evidence="19 20">
    <name type="scientific">Trematosphaeria pertusa</name>
    <dbReference type="NCBI Taxonomy" id="390896"/>
    <lineage>
        <taxon>Eukaryota</taxon>
        <taxon>Fungi</taxon>
        <taxon>Dikarya</taxon>
        <taxon>Ascomycota</taxon>
        <taxon>Pezizomycotina</taxon>
        <taxon>Dothideomycetes</taxon>
        <taxon>Pleosporomycetidae</taxon>
        <taxon>Pleosporales</taxon>
        <taxon>Massarineae</taxon>
        <taxon>Trematosphaeriaceae</taxon>
        <taxon>Trematosphaeria</taxon>
    </lineage>
</organism>
<dbReference type="FunFam" id="3.30.450.20:FF:000087">
    <property type="entry name" value="White collar 1 protein"/>
    <property type="match status" value="1"/>
</dbReference>
<dbReference type="FunFam" id="3.30.450.20:FF:000064">
    <property type="entry name" value="Vivid PAS protein VVD"/>
    <property type="match status" value="1"/>
</dbReference>
<feature type="region of interest" description="Disordered" evidence="16">
    <location>
        <begin position="199"/>
        <end position="280"/>
    </location>
</feature>
<dbReference type="PROSITE" id="PS50112">
    <property type="entry name" value="PAS"/>
    <property type="match status" value="2"/>
</dbReference>
<dbReference type="GO" id="GO:0006355">
    <property type="term" value="P:regulation of DNA-templated transcription"/>
    <property type="evidence" value="ECO:0007669"/>
    <property type="project" value="InterPro"/>
</dbReference>
<evidence type="ECO:0000256" key="1">
    <source>
        <dbReference type="ARBA" id="ARBA00022543"/>
    </source>
</evidence>
<dbReference type="Pfam" id="PF13426">
    <property type="entry name" value="PAS_9"/>
    <property type="match status" value="2"/>
</dbReference>
<evidence type="ECO:0000259" key="17">
    <source>
        <dbReference type="PROSITE" id="PS50112"/>
    </source>
</evidence>
<dbReference type="CDD" id="cd00202">
    <property type="entry name" value="ZnF_GATA"/>
    <property type="match status" value="1"/>
</dbReference>
<keyword evidence="7 15" id="KW-0863">Zinc-finger</keyword>
<dbReference type="Gene3D" id="3.30.450.20">
    <property type="entry name" value="PAS domain"/>
    <property type="match status" value="3"/>
</dbReference>
<keyword evidence="4" id="KW-0288">FMN</keyword>
<keyword evidence="12" id="KW-0010">Activator</keyword>
<dbReference type="OrthoDB" id="447251at2759"/>
<dbReference type="GO" id="GO:0005634">
    <property type="term" value="C:nucleus"/>
    <property type="evidence" value="ECO:0007669"/>
    <property type="project" value="TreeGrafter"/>
</dbReference>
<dbReference type="InterPro" id="IPR013088">
    <property type="entry name" value="Znf_NHR/GATA"/>
</dbReference>
<feature type="domain" description="PAS" evidence="17">
    <location>
        <begin position="376"/>
        <end position="398"/>
    </location>
</feature>
<evidence type="ECO:0000256" key="7">
    <source>
        <dbReference type="ARBA" id="ARBA00022771"/>
    </source>
</evidence>
<dbReference type="GeneID" id="54574567"/>
<feature type="domain" description="GATA-type" evidence="18">
    <location>
        <begin position="917"/>
        <end position="946"/>
    </location>
</feature>
<feature type="compositionally biased region" description="Polar residues" evidence="16">
    <location>
        <begin position="953"/>
        <end position="964"/>
    </location>
</feature>
<dbReference type="SMART" id="SM00401">
    <property type="entry name" value="ZnF_GATA"/>
    <property type="match status" value="1"/>
</dbReference>
<dbReference type="CDD" id="cd00130">
    <property type="entry name" value="PAS"/>
    <property type="match status" value="3"/>
</dbReference>
<dbReference type="InterPro" id="IPR013655">
    <property type="entry name" value="PAS_fold_3"/>
</dbReference>
<dbReference type="PANTHER" id="PTHR47429">
    <property type="entry name" value="PROTEIN TWIN LOV 1"/>
    <property type="match status" value="1"/>
</dbReference>
<feature type="compositionally biased region" description="Polar residues" evidence="16">
    <location>
        <begin position="992"/>
        <end position="1014"/>
    </location>
</feature>
<evidence type="ECO:0000256" key="4">
    <source>
        <dbReference type="ARBA" id="ARBA00022643"/>
    </source>
</evidence>
<feature type="compositionally biased region" description="Polar residues" evidence="16">
    <location>
        <begin position="780"/>
        <end position="790"/>
    </location>
</feature>
<evidence type="ECO:0000259" key="18">
    <source>
        <dbReference type="PROSITE" id="PS50114"/>
    </source>
</evidence>
<keyword evidence="3" id="KW-0285">Flavoprotein</keyword>
<reference evidence="19" key="1">
    <citation type="journal article" date="2020" name="Stud. Mycol.">
        <title>101 Dothideomycetes genomes: a test case for predicting lifestyles and emergence of pathogens.</title>
        <authorList>
            <person name="Haridas S."/>
            <person name="Albert R."/>
            <person name="Binder M."/>
            <person name="Bloem J."/>
            <person name="Labutti K."/>
            <person name="Salamov A."/>
            <person name="Andreopoulos B."/>
            <person name="Baker S."/>
            <person name="Barry K."/>
            <person name="Bills G."/>
            <person name="Bluhm B."/>
            <person name="Cannon C."/>
            <person name="Castanera R."/>
            <person name="Culley D."/>
            <person name="Daum C."/>
            <person name="Ezra D."/>
            <person name="Gonzalez J."/>
            <person name="Henrissat B."/>
            <person name="Kuo A."/>
            <person name="Liang C."/>
            <person name="Lipzen A."/>
            <person name="Lutzoni F."/>
            <person name="Magnuson J."/>
            <person name="Mondo S."/>
            <person name="Nolan M."/>
            <person name="Ohm R."/>
            <person name="Pangilinan J."/>
            <person name="Park H.-J."/>
            <person name="Ramirez L."/>
            <person name="Alfaro M."/>
            <person name="Sun H."/>
            <person name="Tritt A."/>
            <person name="Yoshinaga Y."/>
            <person name="Zwiers L.-H."/>
            <person name="Turgeon B."/>
            <person name="Goodwin S."/>
            <person name="Spatafora J."/>
            <person name="Crous P."/>
            <person name="Grigoriev I."/>
        </authorList>
    </citation>
    <scope>NUCLEOTIDE SEQUENCE</scope>
    <source>
        <strain evidence="19">CBS 122368</strain>
    </source>
</reference>
<keyword evidence="20" id="KW-1185">Reference proteome</keyword>
<dbReference type="FunFam" id="3.30.450.20:FF:000063">
    <property type="entry name" value="White collar 1 protein"/>
    <property type="match status" value="1"/>
</dbReference>
<evidence type="ECO:0000256" key="10">
    <source>
        <dbReference type="ARBA" id="ARBA00023015"/>
    </source>
</evidence>
<dbReference type="SMART" id="SM00091">
    <property type="entry name" value="PAS"/>
    <property type="match status" value="3"/>
</dbReference>
<dbReference type="InterPro" id="IPR000679">
    <property type="entry name" value="Znf_GATA"/>
</dbReference>
<proteinExistence type="predicted"/>
<dbReference type="SUPFAM" id="SSF55785">
    <property type="entry name" value="PYP-like sensor domain (PAS domain)"/>
    <property type="match status" value="3"/>
</dbReference>
<dbReference type="PANTHER" id="PTHR47429:SF7">
    <property type="entry name" value="GATA-FACTOR"/>
    <property type="match status" value="1"/>
</dbReference>
<dbReference type="Proteomes" id="UP000800094">
    <property type="component" value="Unassembled WGS sequence"/>
</dbReference>
<dbReference type="InterPro" id="IPR001610">
    <property type="entry name" value="PAC"/>
</dbReference>
<keyword evidence="11" id="KW-0238">DNA-binding</keyword>
<evidence type="ECO:0000256" key="2">
    <source>
        <dbReference type="ARBA" id="ARBA00022606"/>
    </source>
</evidence>
<dbReference type="EMBL" id="ML987192">
    <property type="protein sequence ID" value="KAF2252561.1"/>
    <property type="molecule type" value="Genomic_DNA"/>
</dbReference>
<keyword evidence="1" id="KW-0600">Photoreceptor protein</keyword>
<feature type="compositionally biased region" description="Low complexity" evidence="16">
    <location>
        <begin position="821"/>
        <end position="833"/>
    </location>
</feature>
<evidence type="ECO:0000256" key="12">
    <source>
        <dbReference type="ARBA" id="ARBA00023159"/>
    </source>
</evidence>
<dbReference type="PROSITE" id="PS50114">
    <property type="entry name" value="GATA_ZN_FINGER_2"/>
    <property type="match status" value="1"/>
</dbReference>
<dbReference type="Pfam" id="PF00320">
    <property type="entry name" value="GATA"/>
    <property type="match status" value="1"/>
</dbReference>
<dbReference type="RefSeq" id="XP_033687565.1">
    <property type="nucleotide sequence ID" value="XM_033821237.1"/>
</dbReference>
<dbReference type="GO" id="GO:0043565">
    <property type="term" value="F:sequence-specific DNA binding"/>
    <property type="evidence" value="ECO:0007669"/>
    <property type="project" value="InterPro"/>
</dbReference>
<dbReference type="GO" id="GO:0009881">
    <property type="term" value="F:photoreceptor activity"/>
    <property type="evidence" value="ECO:0007669"/>
    <property type="project" value="UniProtKB-KW"/>
</dbReference>
<evidence type="ECO:0000313" key="20">
    <source>
        <dbReference type="Proteomes" id="UP000800094"/>
    </source>
</evidence>
<evidence type="ECO:0000313" key="19">
    <source>
        <dbReference type="EMBL" id="KAF2252561.1"/>
    </source>
</evidence>
<dbReference type="GO" id="GO:0008270">
    <property type="term" value="F:zinc ion binding"/>
    <property type="evidence" value="ECO:0007669"/>
    <property type="project" value="UniProtKB-KW"/>
</dbReference>
<feature type="compositionally biased region" description="Polar residues" evidence="16">
    <location>
        <begin position="804"/>
        <end position="820"/>
    </location>
</feature>
<dbReference type="Gene3D" id="3.30.50.10">
    <property type="entry name" value="Erythroid Transcription Factor GATA-1, subunit A"/>
    <property type="match status" value="1"/>
</dbReference>
<keyword evidence="10" id="KW-0805">Transcription regulation</keyword>
<evidence type="ECO:0000256" key="15">
    <source>
        <dbReference type="PROSITE-ProRule" id="PRU00094"/>
    </source>
</evidence>
<dbReference type="InterPro" id="IPR000014">
    <property type="entry name" value="PAS"/>
</dbReference>
<keyword evidence="6" id="KW-0677">Repeat</keyword>
<dbReference type="Pfam" id="PF08447">
    <property type="entry name" value="PAS_3"/>
    <property type="match status" value="1"/>
</dbReference>
<feature type="compositionally biased region" description="Polar residues" evidence="16">
    <location>
        <begin position="246"/>
        <end position="280"/>
    </location>
</feature>
<evidence type="ECO:0000256" key="11">
    <source>
        <dbReference type="ARBA" id="ARBA00023125"/>
    </source>
</evidence>
<feature type="region of interest" description="Disordered" evidence="16">
    <location>
        <begin position="951"/>
        <end position="1046"/>
    </location>
</feature>
<dbReference type="AlphaFoldDB" id="A0A6A6IQ22"/>
<accession>A0A6A6IQ22</accession>
<keyword evidence="8" id="KW-0862">Zinc</keyword>
<evidence type="ECO:0000256" key="14">
    <source>
        <dbReference type="ARBA" id="ARBA00023170"/>
    </source>
</evidence>
<feature type="domain" description="PAS" evidence="17">
    <location>
        <begin position="550"/>
        <end position="613"/>
    </location>
</feature>
<dbReference type="FunFam" id="3.30.50.10:FF:000065">
    <property type="entry name" value="GATA transcription factor LreA"/>
    <property type="match status" value="1"/>
</dbReference>
<protein>
    <submittedName>
        <fullName evidence="19">White collar</fullName>
    </submittedName>
</protein>
<evidence type="ECO:0000256" key="5">
    <source>
        <dbReference type="ARBA" id="ARBA00022723"/>
    </source>
</evidence>
<feature type="region of interest" description="Disordered" evidence="16">
    <location>
        <begin position="780"/>
        <end position="833"/>
    </location>
</feature>
<dbReference type="SUPFAM" id="SSF57716">
    <property type="entry name" value="Glucocorticoid receptor-like (DNA-binding domain)"/>
    <property type="match status" value="1"/>
</dbReference>
<evidence type="ECO:0000256" key="13">
    <source>
        <dbReference type="ARBA" id="ARBA00023163"/>
    </source>
</evidence>
<keyword evidence="14" id="KW-0675">Receptor</keyword>
<keyword evidence="13" id="KW-0804">Transcription</keyword>
<evidence type="ECO:0000256" key="9">
    <source>
        <dbReference type="ARBA" id="ARBA00022991"/>
    </source>
</evidence>
<dbReference type="PROSITE" id="PS00344">
    <property type="entry name" value="GATA_ZN_FINGER_1"/>
    <property type="match status" value="1"/>
</dbReference>
<evidence type="ECO:0000256" key="8">
    <source>
        <dbReference type="ARBA" id="ARBA00022833"/>
    </source>
</evidence>
<feature type="compositionally biased region" description="Basic and acidic residues" evidence="16">
    <location>
        <begin position="791"/>
        <end position="801"/>
    </location>
</feature>
<dbReference type="InterPro" id="IPR035965">
    <property type="entry name" value="PAS-like_dom_sf"/>
</dbReference>
<keyword evidence="5" id="KW-0479">Metal-binding</keyword>
<gene>
    <name evidence="19" type="ORF">BU26DRAFT_258746</name>
</gene>
<evidence type="ECO:0000256" key="6">
    <source>
        <dbReference type="ARBA" id="ARBA00022737"/>
    </source>
</evidence>
<feature type="compositionally biased region" description="Polar residues" evidence="16">
    <location>
        <begin position="228"/>
        <end position="237"/>
    </location>
</feature>
<sequence>MNGYPYPQRPFQPANNGHSMMDLSADGISAFDLVDGQSLDDIVSQNEKASRRRSMPVYGGAQMAMGSPDSRRLSMMNFGDPGSNDMDDFRFDLSAGTGMDGVMRSGTFPRTTADMQNDRIPPRDLAINTQFPNQNPAFSNMADPASSYASPLHPNASLDMDMTTPYPNAMSMSMDMNDSLNMIPTDMNLFSNAQFATPMMDSPVNQDFVSPPPPPDPSPSMQPPDQFRSASSSTTPDVRSGVPTRAGSQEQSSVRSNSRPKSENQTSSNSVPTQMSSASLKAQEPIALPTGQNIAPEAFSPIKFPWTTPPGGFPSTMHSNPHVNTQFKNAYSSTGFDMLGVLMRVATRPNPQIDIGSVDLSCAFVVCDAEMDDVPIVYCSENFERLTGYSKHMILGRNCRFLQSPDGKVEPGIKRRYVDDDSVLYLKNMIKTRQEAQISLINYRRGGQPFMNLLTMIPISWEPNGNIKFFVGFQVDLVEQPGSMTNKNPDGSYRVNYQRGISMPSYVFTDHRPQPEQGQTISKDEVSNVLATYGSTGDSEITRRVWDKVLLENTDDVVHVLSLKGLFLYLSPSSNRILEYDPSELVGTALSSVCHPSDIVPVTRELKETGNGSSVNVVFRIRRKKSGYMWFEGHGSLHTEQGKGRKCIILVGRERPVYTLSKAIVRASGGIGDNELWTKMSTSGMFLFVSSNVRSLLDKQPEDMVGTSIQALMRQESKQQFGRILELARTGRKGEVKHEMINKRGQVLQAFTTIYPGDATEGHKPTFLLGQTRLLKYSRNSAAQRPSMYTQKERNSGDLHHSLPSVQSGTSPAHASMSGNTGSTTPRTTTTDPRFATTEESAATFAGSNGLQIGHQDHTLASDDNVFDELKTTRSTSWQYELRQMEKRNRYLAEEVQSLLAAKKKRKRRKGAGQLQKDCANCHTRTTPEWRRGPSGNRDLCNSCGLRWAKQQGRVSPRTSSQHSASDKSKKSVSPRHIQTHPTILPNVMPETGQQSSTPSMRAQPSKSPSQNTSHDPHVAKVARMEAAASQGYGIPPKIDEGIEPD</sequence>
<dbReference type="SMART" id="SM00086">
    <property type="entry name" value="PAC"/>
    <property type="match status" value="2"/>
</dbReference>
<name>A0A6A6IQ22_9PLEO</name>
<keyword evidence="2" id="KW-0716">Sensory transduction</keyword>
<dbReference type="NCBIfam" id="TIGR00229">
    <property type="entry name" value="sensory_box"/>
    <property type="match status" value="1"/>
</dbReference>
<evidence type="ECO:0000256" key="3">
    <source>
        <dbReference type="ARBA" id="ARBA00022630"/>
    </source>
</evidence>
<keyword evidence="9" id="KW-0157">Chromophore</keyword>
<evidence type="ECO:0000256" key="16">
    <source>
        <dbReference type="SAM" id="MobiDB-lite"/>
    </source>
</evidence>